<organism evidence="1 2">
    <name type="scientific">Microvenator marinus</name>
    <dbReference type="NCBI Taxonomy" id="2600177"/>
    <lineage>
        <taxon>Bacteria</taxon>
        <taxon>Deltaproteobacteria</taxon>
        <taxon>Bradymonadales</taxon>
        <taxon>Microvenatoraceae</taxon>
        <taxon>Microvenator</taxon>
    </lineage>
</organism>
<dbReference type="Proteomes" id="UP000321595">
    <property type="component" value="Chromosome"/>
</dbReference>
<proteinExistence type="predicted"/>
<sequence length="500" mass="55728">MIGDEESKEGLSEASFAKKSYVAGTTESSRSEYQDEEYSVDPSDAQVFGRTFLTSLFKILKVGSIYEVEHNQTRIASDEFMQFFSQAMARYPEDDISISIRDELAVVNGSPLRLKRKMQGRLNELRDLFAAADIRGLLLRRGLNTDDFLSFLGALKAASKAKTGMEHVQLATIVIDHGQPTRNIIEAVMNVNKAMYVCHVYIRGLVKLKNAHDHVRRTGDADVSTGVIKRIMQSISDLIADEDFTILGLLPLRLVPPDLSSHSFNSAIYGMILADRLGLSPQMISYIGMSIIYQDVDRLAGITVGHRDRDSVLDPSTQFSMNLRDVAKMLPRVKGDVISTLRVLNTYERGCSFEQSVRAPFYKRNRKLHLAPRIIDLCRTYDLLIQGLEGYKTRRPDLAIEYIQARAGSVFDSALVKLMVSTLGVYPIGTTVLLTTGEKAVIVRTPDPSGDPRKPVVRILNQANPMSFDLSDPKYAHIEIAKSVEVDPSEISVSKVFLLS</sequence>
<keyword evidence="2" id="KW-1185">Reference proteome</keyword>
<dbReference type="AlphaFoldDB" id="A0A5B8XJ11"/>
<accession>A0A5B8XJ11</accession>
<dbReference type="SUPFAM" id="SSF109604">
    <property type="entry name" value="HD-domain/PDEase-like"/>
    <property type="match status" value="1"/>
</dbReference>
<dbReference type="Gene3D" id="1.10.3210.10">
    <property type="entry name" value="Hypothetical protein af1432"/>
    <property type="match status" value="1"/>
</dbReference>
<dbReference type="RefSeq" id="WP_146956567.1">
    <property type="nucleotide sequence ID" value="NZ_CP042467.1"/>
</dbReference>
<dbReference type="KEGG" id="bbae:FRD01_00325"/>
<evidence type="ECO:0000313" key="1">
    <source>
        <dbReference type="EMBL" id="QED25732.1"/>
    </source>
</evidence>
<dbReference type="EMBL" id="CP042467">
    <property type="protein sequence ID" value="QED25732.1"/>
    <property type="molecule type" value="Genomic_DNA"/>
</dbReference>
<dbReference type="OrthoDB" id="5481630at2"/>
<evidence type="ECO:0000313" key="2">
    <source>
        <dbReference type="Proteomes" id="UP000321595"/>
    </source>
</evidence>
<gene>
    <name evidence="1" type="ORF">FRD01_00325</name>
</gene>
<reference evidence="1 2" key="1">
    <citation type="submission" date="2019-08" db="EMBL/GenBank/DDBJ databases">
        <authorList>
            <person name="Liang Q."/>
        </authorList>
    </citation>
    <scope>NUCLEOTIDE SEQUENCE [LARGE SCALE GENOMIC DNA]</scope>
    <source>
        <strain evidence="1 2">V1718</strain>
    </source>
</reference>
<protein>
    <recommendedName>
        <fullName evidence="3">HD-GYP domain-containing protein</fullName>
    </recommendedName>
</protein>
<name>A0A5B8XJ11_9DELT</name>
<evidence type="ECO:0008006" key="3">
    <source>
        <dbReference type="Google" id="ProtNLM"/>
    </source>
</evidence>